<dbReference type="Proteomes" id="UP000001401">
    <property type="component" value="Chromosome"/>
</dbReference>
<proteinExistence type="predicted"/>
<dbReference type="InterPro" id="IPR006450">
    <property type="entry name" value="Phage_HK97_gp6-like"/>
</dbReference>
<dbReference type="STRING" id="649639.Bcell_2729"/>
<accession>E6TVG7</accession>
<name>E6TVG7_EVAC2</name>
<dbReference type="KEGG" id="bco:Bcell_2729"/>
<reference evidence="1" key="1">
    <citation type="submission" date="2010-12" db="EMBL/GenBank/DDBJ databases">
        <title>Complete sequence of Bacillus cellulosilyticus DSM 2522.</title>
        <authorList>
            <consortium name="US DOE Joint Genome Institute"/>
            <person name="Lucas S."/>
            <person name="Copeland A."/>
            <person name="Lapidus A."/>
            <person name="Cheng J.-F."/>
            <person name="Bruce D."/>
            <person name="Goodwin L."/>
            <person name="Pitluck S."/>
            <person name="Chertkov O."/>
            <person name="Detter J.C."/>
            <person name="Han C."/>
            <person name="Tapia R."/>
            <person name="Land M."/>
            <person name="Hauser L."/>
            <person name="Jeffries C."/>
            <person name="Kyrpides N."/>
            <person name="Ivanova N."/>
            <person name="Mikhailova N."/>
            <person name="Brumm P."/>
            <person name="Mead D."/>
            <person name="Woyke T."/>
        </authorList>
    </citation>
    <scope>NUCLEOTIDE SEQUENCE [LARGE SCALE GENOMIC DNA]</scope>
    <source>
        <strain evidence="1">DSM 2522</strain>
    </source>
</reference>
<dbReference type="NCBIfam" id="TIGR01560">
    <property type="entry name" value="put_DNA_pack"/>
    <property type="match status" value="2"/>
</dbReference>
<dbReference type="OrthoDB" id="5654at2"/>
<dbReference type="HOGENOM" id="CLU_085951_0_1_9"/>
<sequence>MFIKNIEVIGEEPVTLPEAKNYCRVDISEDDAYIHSLITAARDHIETIGRMTLIKKNVTLTTGNNKIKLPLEPFIEIESVKVNGDITNQYDHMANYEGECWFVNQSNATVEISYICGYEEIPKPIWQSILMLVGHWYDNRSVVQVGRNVTDIDFTLKALIAPYKRWGAK</sequence>
<dbReference type="Gene3D" id="1.10.3230.30">
    <property type="entry name" value="Phage gp6-like head-tail connector protein"/>
    <property type="match status" value="1"/>
</dbReference>
<dbReference type="InterPro" id="IPR011738">
    <property type="entry name" value="Phage_CHP"/>
</dbReference>
<dbReference type="NCBIfam" id="TIGR02215">
    <property type="entry name" value="phage_chp_gp8"/>
    <property type="match status" value="1"/>
</dbReference>
<evidence type="ECO:0000313" key="1">
    <source>
        <dbReference type="EMBL" id="ADU30984.1"/>
    </source>
</evidence>
<organism evidence="1 2">
    <name type="scientific">Evansella cellulosilytica (strain ATCC 21833 / DSM 2522 / FERM P-1141 / JCM 9156 / N-4)</name>
    <name type="common">Bacillus cellulosilyticus</name>
    <dbReference type="NCBI Taxonomy" id="649639"/>
    <lineage>
        <taxon>Bacteria</taxon>
        <taxon>Bacillati</taxon>
        <taxon>Bacillota</taxon>
        <taxon>Bacilli</taxon>
        <taxon>Bacillales</taxon>
        <taxon>Bacillaceae</taxon>
        <taxon>Evansella</taxon>
    </lineage>
</organism>
<evidence type="ECO:0008006" key="3">
    <source>
        <dbReference type="Google" id="ProtNLM"/>
    </source>
</evidence>
<dbReference type="EMBL" id="CP002394">
    <property type="protein sequence ID" value="ADU30984.1"/>
    <property type="molecule type" value="Genomic_DNA"/>
</dbReference>
<dbReference type="AlphaFoldDB" id="E6TVG7"/>
<dbReference type="CDD" id="cd08054">
    <property type="entry name" value="gp6"/>
    <property type="match status" value="1"/>
</dbReference>
<evidence type="ECO:0000313" key="2">
    <source>
        <dbReference type="Proteomes" id="UP000001401"/>
    </source>
</evidence>
<dbReference type="RefSeq" id="WP_013489317.1">
    <property type="nucleotide sequence ID" value="NC_014829.1"/>
</dbReference>
<dbReference type="InterPro" id="IPR021146">
    <property type="entry name" value="Phage_gp6-like_head-tail"/>
</dbReference>
<gene>
    <name evidence="1" type="ordered locus">Bcell_2729</name>
</gene>
<keyword evidence="2" id="KW-1185">Reference proteome</keyword>
<dbReference type="Pfam" id="PF05135">
    <property type="entry name" value="Phage_connect_1"/>
    <property type="match status" value="1"/>
</dbReference>
<protein>
    <recommendedName>
        <fullName evidence="3">Phage gp6-like head-tail connector protein</fullName>
    </recommendedName>
</protein>